<evidence type="ECO:0000256" key="4">
    <source>
        <dbReference type="ARBA" id="ARBA00023284"/>
    </source>
</evidence>
<dbReference type="InterPro" id="IPR050553">
    <property type="entry name" value="Thioredoxin_ResA/DsbE_sf"/>
</dbReference>
<organism evidence="7 8">
    <name type="scientific">Segatella oulorum</name>
    <dbReference type="NCBI Taxonomy" id="28136"/>
    <lineage>
        <taxon>Bacteria</taxon>
        <taxon>Pseudomonadati</taxon>
        <taxon>Bacteroidota</taxon>
        <taxon>Bacteroidia</taxon>
        <taxon>Bacteroidales</taxon>
        <taxon>Prevotellaceae</taxon>
        <taxon>Segatella</taxon>
    </lineage>
</organism>
<name>A0A1T4KF24_9BACT</name>
<evidence type="ECO:0000256" key="5">
    <source>
        <dbReference type="SAM" id="SignalP"/>
    </source>
</evidence>
<dbReference type="CDD" id="cd02966">
    <property type="entry name" value="TlpA_like_family"/>
    <property type="match status" value="1"/>
</dbReference>
<dbReference type="eggNOG" id="COG0526">
    <property type="taxonomic scope" value="Bacteria"/>
</dbReference>
<dbReference type="AlphaFoldDB" id="A0A1T4KF24"/>
<evidence type="ECO:0000313" key="7">
    <source>
        <dbReference type="EMBL" id="SJZ41019.1"/>
    </source>
</evidence>
<keyword evidence="4" id="KW-0676">Redox-active center</keyword>
<sequence>MRQFIMAALLLLSLSAAAQQLVIDCPDTLLLHQHRLMDATGRTTKLLLTREGLAFYNVPQLKQRTPLTLQLSSGQTLCMVIEPGKMQQVKLTRDKAQRVRAVYKGDNVALAELLTAQNAFETATNPRYGLINDKEARHHLEHQYMALKKMIEKQTDFLPNEPSRQQRLISNQQRYLNAALTSIIAEAYQQHKNPSRNSLYQTLIAQVDLNDTTLQNRPLIDYYVRGKMQAEAGKDTPVSNYAVAYLQTVNSHLKNEKLRQVLTDSILNRMVNESTETQLDSFWTAAQPLVAPQLLKRYQEKVNTKKLMMNGIACPDLTFSDLKGTLHHLKNFFGSYILLELWTTWSEQSMRERPYMAQQVARYQNQPRLKCISISLDENRRAWEQQIALENPAWPQFYADKQQNDVISDGLSVEDVPRFVLIQPDGTIYDANMLRPSDPLFSRKLDHILSIP</sequence>
<keyword evidence="5" id="KW-0732">Signal</keyword>
<dbReference type="EMBL" id="FUXK01000001">
    <property type="protein sequence ID" value="SJZ41019.1"/>
    <property type="molecule type" value="Genomic_DNA"/>
</dbReference>
<dbReference type="Proteomes" id="UP000190065">
    <property type="component" value="Unassembled WGS sequence"/>
</dbReference>
<gene>
    <name evidence="7" type="ORF">SAMN02745202_00020</name>
</gene>
<dbReference type="RefSeq" id="WP_078805371.1">
    <property type="nucleotide sequence ID" value="NZ_FUXK01000001.1"/>
</dbReference>
<dbReference type="GO" id="GO:0017004">
    <property type="term" value="P:cytochrome complex assembly"/>
    <property type="evidence" value="ECO:0007669"/>
    <property type="project" value="UniProtKB-KW"/>
</dbReference>
<dbReference type="InterPro" id="IPR012336">
    <property type="entry name" value="Thioredoxin-like_fold"/>
</dbReference>
<dbReference type="PANTHER" id="PTHR42852">
    <property type="entry name" value="THIOL:DISULFIDE INTERCHANGE PROTEIN DSBE"/>
    <property type="match status" value="1"/>
</dbReference>
<dbReference type="InterPro" id="IPR013766">
    <property type="entry name" value="Thioredoxin_domain"/>
</dbReference>
<feature type="signal peptide" evidence="5">
    <location>
        <begin position="1"/>
        <end position="18"/>
    </location>
</feature>
<reference evidence="7 8" key="1">
    <citation type="submission" date="2017-02" db="EMBL/GenBank/DDBJ databases">
        <authorList>
            <person name="Peterson S.W."/>
        </authorList>
    </citation>
    <scope>NUCLEOTIDE SEQUENCE [LARGE SCALE GENOMIC DNA]</scope>
    <source>
        <strain evidence="7 8">ATCC 43324</strain>
    </source>
</reference>
<evidence type="ECO:0000256" key="1">
    <source>
        <dbReference type="ARBA" id="ARBA00004196"/>
    </source>
</evidence>
<dbReference type="InterPro" id="IPR036249">
    <property type="entry name" value="Thioredoxin-like_sf"/>
</dbReference>
<evidence type="ECO:0000259" key="6">
    <source>
        <dbReference type="PROSITE" id="PS51352"/>
    </source>
</evidence>
<feature type="domain" description="Thioredoxin" evidence="6">
    <location>
        <begin position="308"/>
        <end position="450"/>
    </location>
</feature>
<protein>
    <submittedName>
        <fullName evidence="7">Thioredoxin-like</fullName>
    </submittedName>
</protein>
<feature type="chain" id="PRO_5010583989" evidence="5">
    <location>
        <begin position="19"/>
        <end position="452"/>
    </location>
</feature>
<dbReference type="PROSITE" id="PS51352">
    <property type="entry name" value="THIOREDOXIN_2"/>
    <property type="match status" value="1"/>
</dbReference>
<dbReference type="Gene3D" id="3.40.30.10">
    <property type="entry name" value="Glutaredoxin"/>
    <property type="match status" value="1"/>
</dbReference>
<keyword evidence="2" id="KW-0201">Cytochrome c-type biogenesis</keyword>
<proteinExistence type="predicted"/>
<dbReference type="Pfam" id="PF13905">
    <property type="entry name" value="Thioredoxin_8"/>
    <property type="match status" value="1"/>
</dbReference>
<dbReference type="GO" id="GO:0030313">
    <property type="term" value="C:cell envelope"/>
    <property type="evidence" value="ECO:0007669"/>
    <property type="project" value="UniProtKB-SubCell"/>
</dbReference>
<evidence type="ECO:0000313" key="8">
    <source>
        <dbReference type="Proteomes" id="UP000190065"/>
    </source>
</evidence>
<accession>A0A1T4KF24</accession>
<comment type="subcellular location">
    <subcellularLocation>
        <location evidence="1">Cell envelope</location>
    </subcellularLocation>
</comment>
<keyword evidence="3" id="KW-1015">Disulfide bond</keyword>
<dbReference type="PANTHER" id="PTHR42852:SF6">
    <property type="entry name" value="THIOL:DISULFIDE INTERCHANGE PROTEIN DSBE"/>
    <property type="match status" value="1"/>
</dbReference>
<dbReference type="SUPFAM" id="SSF52833">
    <property type="entry name" value="Thioredoxin-like"/>
    <property type="match status" value="1"/>
</dbReference>
<evidence type="ECO:0000256" key="2">
    <source>
        <dbReference type="ARBA" id="ARBA00022748"/>
    </source>
</evidence>
<evidence type="ECO:0000256" key="3">
    <source>
        <dbReference type="ARBA" id="ARBA00023157"/>
    </source>
</evidence>
<dbReference type="STRING" id="28136.SAMN02745202_00020"/>